<comment type="cofactor">
    <cofactor evidence="2">
        <name>Ni(2+)</name>
        <dbReference type="ChEBI" id="CHEBI:49786"/>
    </cofactor>
</comment>
<dbReference type="GO" id="GO:0008901">
    <property type="term" value="F:ferredoxin hydrogenase activity"/>
    <property type="evidence" value="ECO:0007669"/>
    <property type="project" value="InterPro"/>
</dbReference>
<dbReference type="Pfam" id="PF00374">
    <property type="entry name" value="NiFeSe_Hases"/>
    <property type="match status" value="2"/>
</dbReference>
<dbReference type="Proteomes" id="UP000242231">
    <property type="component" value="Unassembled WGS sequence"/>
</dbReference>
<feature type="binding site" evidence="2">
    <location>
        <position position="70"/>
    </location>
    <ligand>
        <name>Ni(2+)</name>
        <dbReference type="ChEBI" id="CHEBI:49786"/>
    </ligand>
</feature>
<dbReference type="Gene3D" id="1.10.645.10">
    <property type="entry name" value="Cytochrome-c3 Hydrogenase, chain B"/>
    <property type="match status" value="1"/>
</dbReference>
<feature type="binding site" evidence="2">
    <location>
        <position position="418"/>
    </location>
    <ligand>
        <name>Ni(2+)</name>
        <dbReference type="ChEBI" id="CHEBI:49786"/>
    </ligand>
</feature>
<dbReference type="RefSeq" id="WP_104488250.1">
    <property type="nucleotide sequence ID" value="NZ_BMYB01000016.1"/>
</dbReference>
<accession>A0A2P5TII6</accession>
<feature type="binding site" evidence="2">
    <location>
        <position position="48"/>
    </location>
    <ligand>
        <name>Mg(2+)</name>
        <dbReference type="ChEBI" id="CHEBI:18420"/>
    </ligand>
</feature>
<organism evidence="3 4">
    <name type="scientific">Oceanisphaera arctica</name>
    <dbReference type="NCBI Taxonomy" id="641510"/>
    <lineage>
        <taxon>Bacteria</taxon>
        <taxon>Pseudomonadati</taxon>
        <taxon>Pseudomonadota</taxon>
        <taxon>Gammaproteobacteria</taxon>
        <taxon>Aeromonadales</taxon>
        <taxon>Aeromonadaceae</taxon>
        <taxon>Oceanisphaera</taxon>
    </lineage>
</organism>
<proteinExistence type="predicted"/>
<comment type="cofactor">
    <cofactor evidence="2">
        <name>Fe cation</name>
        <dbReference type="ChEBI" id="CHEBI:24875"/>
    </cofactor>
</comment>
<keyword evidence="2" id="KW-0479">Metal-binding</keyword>
<dbReference type="PANTHER" id="PTHR43600:SF4">
    <property type="entry name" value="CYTOSOLIC NIFE-HYDROGENASE, ALPHA SUBUNIT"/>
    <property type="match status" value="1"/>
</dbReference>
<keyword evidence="2" id="KW-0408">Iron</keyword>
<feature type="binding site" evidence="2">
    <location>
        <position position="373"/>
    </location>
    <ligand>
        <name>Mg(2+)</name>
        <dbReference type="ChEBI" id="CHEBI:18420"/>
    </ligand>
</feature>
<dbReference type="EMBL" id="MPZM01000058">
    <property type="protein sequence ID" value="PPL14540.1"/>
    <property type="molecule type" value="Genomic_DNA"/>
</dbReference>
<sequence>MKKNKRRIALKVPFVTRLEGEGSLELSARGDSIDKLHLAIFEPPRLFEKFLEGRDYQEVPDLNARICGICPMAYQLTSIQAMEQLFGIVLPTPLVQLRKLMNLGEWVQSHALHIHFLAAPDFLGFDHALAMARQYPEVLRRGMQLQEAGNALMTLLGGRSVHPVGLQVGGFGRLPDMARWDEVRQLVEQALPAAEQLVHWTAGLTLPDYSHDFTWVSLIEPDTYAINGGRITSNTGLSLGYEDYAGHFAEHQEPHSTALYSLLDGNDYLVGPLARMNNSFELLPAEVQALARECGFDFPNRNMFTSIQARALEIYWALFEASRLLAQDCPTGEANVPVTPRAGECCFCTEAPRGMIYHHYRLDEQGKLLSCSIIPPTSQNQARIEQDLKSSVTRFGLSHSDLELKLFCERLIRNYDPCISCSTHFLQFKIRRD</sequence>
<dbReference type="PANTHER" id="PTHR43600">
    <property type="entry name" value="COENZYME F420 HYDROGENASE, SUBUNIT ALPHA"/>
    <property type="match status" value="1"/>
</dbReference>
<evidence type="ECO:0000256" key="1">
    <source>
        <dbReference type="ARBA" id="ARBA00023002"/>
    </source>
</evidence>
<dbReference type="SUPFAM" id="SSF56762">
    <property type="entry name" value="HydB/Nqo4-like"/>
    <property type="match status" value="1"/>
</dbReference>
<evidence type="ECO:0000313" key="4">
    <source>
        <dbReference type="Proteomes" id="UP000242231"/>
    </source>
</evidence>
<evidence type="ECO:0000313" key="3">
    <source>
        <dbReference type="EMBL" id="PPL14540.1"/>
    </source>
</evidence>
<gene>
    <name evidence="3" type="ORF">UN63_15440</name>
</gene>
<keyword evidence="1" id="KW-0560">Oxidoreductase</keyword>
<feature type="binding site" evidence="2">
    <location>
        <position position="70"/>
    </location>
    <ligand>
        <name>Fe cation</name>
        <dbReference type="ChEBI" id="CHEBI:24875"/>
    </ligand>
</feature>
<dbReference type="AlphaFoldDB" id="A0A2P5TII6"/>
<keyword evidence="2" id="KW-0533">Nickel</keyword>
<keyword evidence="4" id="KW-1185">Reference proteome</keyword>
<name>A0A2P5TII6_9GAMM</name>
<dbReference type="GO" id="GO:0016151">
    <property type="term" value="F:nickel cation binding"/>
    <property type="evidence" value="ECO:0007669"/>
    <property type="project" value="InterPro"/>
</dbReference>
<dbReference type="InterPro" id="IPR018194">
    <property type="entry name" value="Ni-dep_hyd_lsu_Ni_BS"/>
</dbReference>
<keyword evidence="2" id="KW-0460">Magnesium</keyword>
<feature type="binding site" evidence="2">
    <location>
        <position position="67"/>
    </location>
    <ligand>
        <name>Ni(2+)</name>
        <dbReference type="ChEBI" id="CHEBI:49786"/>
    </ligand>
</feature>
<feature type="binding site" evidence="2">
    <location>
        <position position="424"/>
    </location>
    <ligand>
        <name>Mg(2+)</name>
        <dbReference type="ChEBI" id="CHEBI:18420"/>
    </ligand>
</feature>
<evidence type="ECO:0000256" key="2">
    <source>
        <dbReference type="PIRSR" id="PIRSR601501-1"/>
    </source>
</evidence>
<feature type="binding site" evidence="2">
    <location>
        <position position="421"/>
    </location>
    <ligand>
        <name>Fe cation</name>
        <dbReference type="ChEBI" id="CHEBI:24875"/>
    </ligand>
</feature>
<comment type="caution">
    <text evidence="3">The sequence shown here is derived from an EMBL/GenBank/DDBJ whole genome shotgun (WGS) entry which is preliminary data.</text>
</comment>
<protein>
    <submittedName>
        <fullName evidence="3">Ni/Fe hydrogenase subunit alpha</fullName>
    </submittedName>
</protein>
<dbReference type="InterPro" id="IPR001501">
    <property type="entry name" value="Ni-dep_hyd_lsu"/>
</dbReference>
<dbReference type="InterPro" id="IPR029014">
    <property type="entry name" value="NiFe-Hase_large"/>
</dbReference>
<dbReference type="OrthoDB" id="9761717at2"/>
<dbReference type="PROSITE" id="PS00508">
    <property type="entry name" value="NI_HGENASE_L_2"/>
    <property type="match status" value="1"/>
</dbReference>
<reference evidence="4" key="1">
    <citation type="submission" date="2016-11" db="EMBL/GenBank/DDBJ databases">
        <authorList>
            <person name="Sisinthy S."/>
            <person name="Ara S."/>
            <person name="Gundlapally S.R."/>
        </authorList>
    </citation>
    <scope>NUCLEOTIDE SEQUENCE [LARGE SCALE GENOMIC DNA]</scope>
    <source>
        <strain evidence="4">V1-41</strain>
    </source>
</reference>